<protein>
    <submittedName>
        <fullName evidence="2">Triphosphatase YjbK</fullName>
        <ecNumber evidence="2">3.6.1.-</ecNumber>
    </submittedName>
</protein>
<dbReference type="EC" id="3.6.1.-" evidence="2"/>
<dbReference type="SMART" id="SM01118">
    <property type="entry name" value="CYTH"/>
    <property type="match status" value="1"/>
</dbReference>
<sequence length="204" mass="24170">MTQSLEIEFKNLLTELEYEKIKSHFNLNDSMFFQQENHYFDTTNFTLKHNHSALRIRKKGDYFELTLKQPVPEGLLETNQVLAEFEAKAALEQNVLPKGQITDLLSKMDINPDQIQFFGTLTTKRTEWEYKDGLLVLDFSSYLNTNDYELEYEVINREIGYETFIELLSTLQIPIRKTDNKIMRFYLQKYQQLSLKPSTLEDLD</sequence>
<organism evidence="2 3">
    <name type="scientific">Pseudoneobacillus rhizosphaerae</name>
    <dbReference type="NCBI Taxonomy" id="2880968"/>
    <lineage>
        <taxon>Bacteria</taxon>
        <taxon>Bacillati</taxon>
        <taxon>Bacillota</taxon>
        <taxon>Bacilli</taxon>
        <taxon>Bacillales</taxon>
        <taxon>Bacillaceae</taxon>
        <taxon>Pseudoneobacillus</taxon>
    </lineage>
</organism>
<dbReference type="Pfam" id="PF01928">
    <property type="entry name" value="CYTH"/>
    <property type="match status" value="1"/>
</dbReference>
<keyword evidence="2" id="KW-0378">Hydrolase</keyword>
<dbReference type="Gene3D" id="2.40.320.10">
    <property type="entry name" value="Hypothetical Protein Pfu-838710-001"/>
    <property type="match status" value="1"/>
</dbReference>
<dbReference type="SUPFAM" id="SSF55154">
    <property type="entry name" value="CYTH-like phosphatases"/>
    <property type="match status" value="1"/>
</dbReference>
<dbReference type="RefSeq" id="WP_230498832.1">
    <property type="nucleotide sequence ID" value="NZ_CAKJTG010000037.1"/>
</dbReference>
<accession>A0A9C7LD14</accession>
<name>A0A9C7LD14_9BACI</name>
<dbReference type="CDD" id="cd07762">
    <property type="entry name" value="CYTH-like_Pase_1"/>
    <property type="match status" value="1"/>
</dbReference>
<proteinExistence type="predicted"/>
<reference evidence="2" key="1">
    <citation type="submission" date="2021-10" db="EMBL/GenBank/DDBJ databases">
        <authorList>
            <person name="Criscuolo A."/>
        </authorList>
    </citation>
    <scope>NUCLEOTIDE SEQUENCE</scope>
    <source>
        <strain evidence="2">CIP111885</strain>
    </source>
</reference>
<dbReference type="AlphaFoldDB" id="A0A9C7LD14"/>
<dbReference type="GO" id="GO:0016787">
    <property type="term" value="F:hydrolase activity"/>
    <property type="evidence" value="ECO:0007669"/>
    <property type="project" value="UniProtKB-KW"/>
</dbReference>
<dbReference type="PIRSF" id="PIRSF012526">
    <property type="entry name" value="CYTH_UCP012526"/>
    <property type="match status" value="1"/>
</dbReference>
<dbReference type="EMBL" id="CAKJTG010000037">
    <property type="protein sequence ID" value="CAG9610470.1"/>
    <property type="molecule type" value="Genomic_DNA"/>
</dbReference>
<dbReference type="InterPro" id="IPR023577">
    <property type="entry name" value="CYTH_domain"/>
</dbReference>
<gene>
    <name evidence="2" type="primary">yjbK</name>
    <name evidence="2" type="ORF">NEOCIP111885_04244</name>
</gene>
<evidence type="ECO:0000313" key="3">
    <source>
        <dbReference type="Proteomes" id="UP000789845"/>
    </source>
</evidence>
<dbReference type="Proteomes" id="UP000789845">
    <property type="component" value="Unassembled WGS sequence"/>
</dbReference>
<evidence type="ECO:0000259" key="1">
    <source>
        <dbReference type="PROSITE" id="PS51707"/>
    </source>
</evidence>
<evidence type="ECO:0000313" key="2">
    <source>
        <dbReference type="EMBL" id="CAG9610470.1"/>
    </source>
</evidence>
<feature type="domain" description="CYTH" evidence="1">
    <location>
        <begin position="4"/>
        <end position="192"/>
    </location>
</feature>
<dbReference type="InterPro" id="IPR009195">
    <property type="entry name" value="Uncharacterised_YjbK"/>
</dbReference>
<keyword evidence="3" id="KW-1185">Reference proteome</keyword>
<dbReference type="InterPro" id="IPR033469">
    <property type="entry name" value="CYTH-like_dom_sf"/>
</dbReference>
<comment type="caution">
    <text evidence="2">The sequence shown here is derived from an EMBL/GenBank/DDBJ whole genome shotgun (WGS) entry which is preliminary data.</text>
</comment>
<dbReference type="PROSITE" id="PS51707">
    <property type="entry name" value="CYTH"/>
    <property type="match status" value="1"/>
</dbReference>